<evidence type="ECO:0000313" key="2">
    <source>
        <dbReference type="Proteomes" id="UP001575652"/>
    </source>
</evidence>
<organism evidence="1 2">
    <name type="scientific">Arthrobacter halodurans</name>
    <dbReference type="NCBI Taxonomy" id="516699"/>
    <lineage>
        <taxon>Bacteria</taxon>
        <taxon>Bacillati</taxon>
        <taxon>Actinomycetota</taxon>
        <taxon>Actinomycetes</taxon>
        <taxon>Micrococcales</taxon>
        <taxon>Micrococcaceae</taxon>
        <taxon>Arthrobacter</taxon>
    </lineage>
</organism>
<protein>
    <recommendedName>
        <fullName evidence="3">Asp23/Gls24 family envelope stress response protein</fullName>
    </recommendedName>
</protein>
<evidence type="ECO:0008006" key="3">
    <source>
        <dbReference type="Google" id="ProtNLM"/>
    </source>
</evidence>
<dbReference type="Proteomes" id="UP001575652">
    <property type="component" value="Unassembled WGS sequence"/>
</dbReference>
<comment type="caution">
    <text evidence="1">The sequence shown here is derived from an EMBL/GenBank/DDBJ whole genome shotgun (WGS) entry which is preliminary data.</text>
</comment>
<proteinExistence type="predicted"/>
<sequence length="140" mass="14553">MTSDRPFEADIVDLETVADMLATALAGEPGLRRLEPTVRSVLKRVKIASMNSLHETLRHSSADPAVATRDGLILSMADGALNVHIDIATDMGHPALGVAGRIQAAAAGTVQRAGFPVGRIDVTILAIEDAPFDGGSASMP</sequence>
<name>A0ABV4ULH5_9MICC</name>
<dbReference type="RefSeq" id="WP_373971674.1">
    <property type="nucleotide sequence ID" value="NZ_JBHDLJ010000005.1"/>
</dbReference>
<evidence type="ECO:0000313" key="1">
    <source>
        <dbReference type="EMBL" id="MFB0834499.1"/>
    </source>
</evidence>
<accession>A0ABV4ULH5</accession>
<keyword evidence="2" id="KW-1185">Reference proteome</keyword>
<gene>
    <name evidence="1" type="ORF">ACETWP_07855</name>
</gene>
<dbReference type="EMBL" id="JBHDLJ010000005">
    <property type="protein sequence ID" value="MFB0834499.1"/>
    <property type="molecule type" value="Genomic_DNA"/>
</dbReference>
<reference evidence="1 2" key="1">
    <citation type="submission" date="2024-09" db="EMBL/GenBank/DDBJ databases">
        <authorList>
            <person name="Salinas-Garcia M.A."/>
            <person name="Prieme A."/>
        </authorList>
    </citation>
    <scope>NUCLEOTIDE SEQUENCE [LARGE SCALE GENOMIC DNA]</scope>
    <source>
        <strain evidence="1 2">DSM 21081</strain>
    </source>
</reference>